<keyword evidence="6" id="KW-1185">Reference proteome</keyword>
<evidence type="ECO:0000256" key="2">
    <source>
        <dbReference type="HAMAP-Rule" id="MF_00813"/>
    </source>
</evidence>
<evidence type="ECO:0000313" key="5">
    <source>
        <dbReference type="EMBL" id="GAA4397783.1"/>
    </source>
</evidence>
<reference evidence="6" key="1">
    <citation type="journal article" date="2019" name="Int. J. Syst. Evol. Microbiol.">
        <title>The Global Catalogue of Microorganisms (GCM) 10K type strain sequencing project: providing services to taxonomists for standard genome sequencing and annotation.</title>
        <authorList>
            <consortium name="The Broad Institute Genomics Platform"/>
            <consortium name="The Broad Institute Genome Sequencing Center for Infectious Disease"/>
            <person name="Wu L."/>
            <person name="Ma J."/>
        </authorList>
    </citation>
    <scope>NUCLEOTIDE SEQUENCE [LARGE SCALE GENOMIC DNA]</scope>
    <source>
        <strain evidence="6">JCM 17688</strain>
    </source>
</reference>
<keyword evidence="2" id="KW-0378">Hydrolase</keyword>
<dbReference type="PANTHER" id="PTHR12045">
    <property type="entry name" value="ALLANTOICASE"/>
    <property type="match status" value="1"/>
</dbReference>
<comment type="caution">
    <text evidence="5">The sequence shown here is derived from an EMBL/GenBank/DDBJ whole genome shotgun (WGS) entry which is preliminary data.</text>
</comment>
<feature type="region of interest" description="Disordered" evidence="3">
    <location>
        <begin position="1"/>
        <end position="94"/>
    </location>
</feature>
<dbReference type="Gene3D" id="2.60.120.260">
    <property type="entry name" value="Galactose-binding domain-like"/>
    <property type="match status" value="2"/>
</dbReference>
<dbReference type="SUPFAM" id="SSF49785">
    <property type="entry name" value="Galactose-binding domain-like"/>
    <property type="match status" value="2"/>
</dbReference>
<evidence type="ECO:0000313" key="6">
    <source>
        <dbReference type="Proteomes" id="UP001500635"/>
    </source>
</evidence>
<proteinExistence type="inferred from homology"/>
<gene>
    <name evidence="2" type="primary">alc</name>
    <name evidence="5" type="ORF">GCM10023147_33440</name>
</gene>
<dbReference type="Pfam" id="PF03561">
    <property type="entry name" value="Allantoicase"/>
    <property type="match status" value="2"/>
</dbReference>
<comment type="similarity">
    <text evidence="1 2">Belongs to the allantoicase family.</text>
</comment>
<feature type="domain" description="Allantoicase" evidence="4">
    <location>
        <begin position="129"/>
        <end position="278"/>
    </location>
</feature>
<dbReference type="InterPro" id="IPR008979">
    <property type="entry name" value="Galactose-bd-like_sf"/>
</dbReference>
<keyword evidence="2" id="KW-0659">Purine metabolism</keyword>
<accession>A0ABP8JY40</accession>
<feature type="domain" description="Allantoicase" evidence="4">
    <location>
        <begin position="297"/>
        <end position="432"/>
    </location>
</feature>
<dbReference type="Proteomes" id="UP001500635">
    <property type="component" value="Unassembled WGS sequence"/>
</dbReference>
<organism evidence="5 6">
    <name type="scientific">Tsukamurella soli</name>
    <dbReference type="NCBI Taxonomy" id="644556"/>
    <lineage>
        <taxon>Bacteria</taxon>
        <taxon>Bacillati</taxon>
        <taxon>Actinomycetota</taxon>
        <taxon>Actinomycetes</taxon>
        <taxon>Mycobacteriales</taxon>
        <taxon>Tsukamurellaceae</taxon>
        <taxon>Tsukamurella</taxon>
    </lineage>
</organism>
<name>A0ABP8JY40_9ACTN</name>
<dbReference type="PANTHER" id="PTHR12045:SF3">
    <property type="entry name" value="INACTIVE ALLANTOICASE-RELATED"/>
    <property type="match status" value="1"/>
</dbReference>
<dbReference type="InterPro" id="IPR015908">
    <property type="entry name" value="Allantoicase_dom"/>
</dbReference>
<comment type="pathway">
    <text evidence="2">Nitrogen metabolism; (S)-allantoin degradation; (S)-ureidoglycolate from allantoate (aminidohydrolase route): step 1/1.</text>
</comment>
<dbReference type="InterPro" id="IPR005164">
    <property type="entry name" value="Allantoicase"/>
</dbReference>
<evidence type="ECO:0000256" key="1">
    <source>
        <dbReference type="ARBA" id="ARBA00009242"/>
    </source>
</evidence>
<dbReference type="EC" id="3.5.3.4" evidence="2"/>
<sequence length="466" mass="50611">MSAAHDLIVPIPPSERGRFPTVPHCGGHRRRIRATGYRGPSRPGCRRRDGPASPDGQQAPAACSTTRGRRSAEGRHSDPDRAAGPGSDPLGRIGRSVAEKYSGPIHIEENPMSSHAFTDLPDLAARILGGSVTYANDELFAERENLIKPTPPHFDPSDFGHKGKVYDGWETRRRRDEGNDQAVVRLGAAGVIHGVVVDTTHFTGNYPPYVSVEATSVEGYPATEDLLKADWKTIVPKSPAQGDTANAFPVSDGHRYTHVRLSIYPDGGVARLRVHGEVVPDPRFLDGTVDLLAAENGGRLVGCSDAFYASPANIIQPGRARHMGEGWENSRRRSGGNDYAVFALAAAGVPRHVEIDTGYYVGNAPGWVQLSTVDARTADLDDADAWSDLLPRIAVQPDTRHRFVLPTASAATHLRLDVYPDGGLSRLRLFGELDRSSLAAARRRWWDALPAAHRDLVAAEDPRRDE</sequence>
<evidence type="ECO:0000256" key="3">
    <source>
        <dbReference type="SAM" id="MobiDB-lite"/>
    </source>
</evidence>
<dbReference type="HAMAP" id="MF_00813">
    <property type="entry name" value="Allantoicase"/>
    <property type="match status" value="1"/>
</dbReference>
<evidence type="ECO:0000259" key="4">
    <source>
        <dbReference type="Pfam" id="PF03561"/>
    </source>
</evidence>
<dbReference type="EMBL" id="BAABFR010000057">
    <property type="protein sequence ID" value="GAA4397783.1"/>
    <property type="molecule type" value="Genomic_DNA"/>
</dbReference>
<comment type="catalytic activity">
    <reaction evidence="2">
        <text>allantoate + H2O = (S)-ureidoglycolate + urea</text>
        <dbReference type="Rhea" id="RHEA:11016"/>
        <dbReference type="ChEBI" id="CHEBI:15377"/>
        <dbReference type="ChEBI" id="CHEBI:16199"/>
        <dbReference type="ChEBI" id="CHEBI:17536"/>
        <dbReference type="ChEBI" id="CHEBI:57296"/>
        <dbReference type="EC" id="3.5.3.4"/>
    </reaction>
</comment>
<protein>
    <recommendedName>
        <fullName evidence="2">Probable allantoicase</fullName>
        <ecNumber evidence="2">3.5.3.4</ecNumber>
    </recommendedName>
    <alternativeName>
        <fullName evidence="2">Allantoate amidinohydrolase</fullName>
    </alternativeName>
</protein>
<feature type="compositionally biased region" description="Basic and acidic residues" evidence="3">
    <location>
        <begin position="70"/>
        <end position="81"/>
    </location>
</feature>
<dbReference type="NCBIfam" id="TIGR02961">
    <property type="entry name" value="allantoicase"/>
    <property type="match status" value="1"/>
</dbReference>